<organism evidence="13 14">
    <name type="scientific">Candidatus Scalindua rubra</name>
    <dbReference type="NCBI Taxonomy" id="1872076"/>
    <lineage>
        <taxon>Bacteria</taxon>
        <taxon>Pseudomonadati</taxon>
        <taxon>Planctomycetota</taxon>
        <taxon>Candidatus Brocadiia</taxon>
        <taxon>Candidatus Brocadiales</taxon>
        <taxon>Candidatus Scalinduaceae</taxon>
        <taxon>Candidatus Scalindua</taxon>
    </lineage>
</organism>
<evidence type="ECO:0000256" key="11">
    <source>
        <dbReference type="ARBA" id="ARBA00023163"/>
    </source>
</evidence>
<dbReference type="GO" id="GO:0003700">
    <property type="term" value="F:DNA-binding transcription factor activity"/>
    <property type="evidence" value="ECO:0007669"/>
    <property type="project" value="InterPro"/>
</dbReference>
<dbReference type="PANTHER" id="PTHR33202">
    <property type="entry name" value="ZINC UPTAKE REGULATION PROTEIN"/>
    <property type="match status" value="1"/>
</dbReference>
<dbReference type="SUPFAM" id="SSF46785">
    <property type="entry name" value="Winged helix' DNA-binding domain"/>
    <property type="match status" value="1"/>
</dbReference>
<sequence>MTQRDKDRIEEALFKGYLRTKRLSFTCERKHILKEILEISKTIKHFSINKLYNNLLVKRNRISKGTLYRTIKLLEDSKIVKKTDIDSDQYVYEKVEQYNIGHMVCLKCKRIIEINQKAIKSLINQICRKKSFNLKRTHLKLRVYAIIVQICLNTMNDYPLKGIVKCVHSTKGRLRFQLIDSAIEMLKDISPRLKEEILKKIEYIPGITAVRINPTIASVTISYDPQITTEKAVMSSLNSILKEYCPKKGVGIRLKND</sequence>
<dbReference type="GO" id="GO:0005829">
    <property type="term" value="C:cytosol"/>
    <property type="evidence" value="ECO:0007669"/>
    <property type="project" value="TreeGrafter"/>
</dbReference>
<keyword evidence="10" id="KW-0238">DNA-binding</keyword>
<keyword evidence="7 12" id="KW-0479">Metal-binding</keyword>
<feature type="binding site" evidence="12">
    <location>
        <position position="105"/>
    </location>
    <ligand>
        <name>Zn(2+)</name>
        <dbReference type="ChEBI" id="CHEBI:29105"/>
    </ligand>
</feature>
<dbReference type="GO" id="GO:0045892">
    <property type="term" value="P:negative regulation of DNA-templated transcription"/>
    <property type="evidence" value="ECO:0007669"/>
    <property type="project" value="TreeGrafter"/>
</dbReference>
<dbReference type="GO" id="GO:0000976">
    <property type="term" value="F:transcription cis-regulatory region binding"/>
    <property type="evidence" value="ECO:0007669"/>
    <property type="project" value="TreeGrafter"/>
</dbReference>
<comment type="similarity">
    <text evidence="2">Belongs to the Fur family.</text>
</comment>
<keyword evidence="9" id="KW-0805">Transcription regulation</keyword>
<evidence type="ECO:0000256" key="1">
    <source>
        <dbReference type="ARBA" id="ARBA00004496"/>
    </source>
</evidence>
<evidence type="ECO:0000256" key="5">
    <source>
        <dbReference type="ARBA" id="ARBA00022490"/>
    </source>
</evidence>
<protein>
    <recommendedName>
        <fullName evidence="4">Ferric uptake regulation protein</fullName>
    </recommendedName>
</protein>
<dbReference type="InterPro" id="IPR043135">
    <property type="entry name" value="Fur_C"/>
</dbReference>
<dbReference type="Pfam" id="PF19991">
    <property type="entry name" value="HMA_2"/>
    <property type="match status" value="1"/>
</dbReference>
<dbReference type="EMBL" id="MAYW01000239">
    <property type="protein sequence ID" value="ODS30352.1"/>
    <property type="molecule type" value="Genomic_DNA"/>
</dbReference>
<dbReference type="CDD" id="cd07153">
    <property type="entry name" value="Fur_like"/>
    <property type="match status" value="1"/>
</dbReference>
<name>A0A1E3X479_9BACT</name>
<evidence type="ECO:0000256" key="8">
    <source>
        <dbReference type="ARBA" id="ARBA00022833"/>
    </source>
</evidence>
<dbReference type="InterPro" id="IPR036390">
    <property type="entry name" value="WH_DNA-bd_sf"/>
</dbReference>
<feature type="binding site" evidence="12">
    <location>
        <position position="108"/>
    </location>
    <ligand>
        <name>Zn(2+)</name>
        <dbReference type="ChEBI" id="CHEBI:29105"/>
    </ligand>
</feature>
<evidence type="ECO:0000256" key="7">
    <source>
        <dbReference type="ARBA" id="ARBA00022723"/>
    </source>
</evidence>
<dbReference type="InterPro" id="IPR036388">
    <property type="entry name" value="WH-like_DNA-bd_sf"/>
</dbReference>
<dbReference type="PANTHER" id="PTHR33202:SF2">
    <property type="entry name" value="FERRIC UPTAKE REGULATION PROTEIN"/>
    <property type="match status" value="1"/>
</dbReference>
<evidence type="ECO:0000256" key="12">
    <source>
        <dbReference type="PIRSR" id="PIRSR602481-1"/>
    </source>
</evidence>
<reference evidence="13 14" key="1">
    <citation type="submission" date="2016-07" db="EMBL/GenBank/DDBJ databases">
        <title>Draft genome of Scalindua rubra, obtained from a brine-seawater interface in the Red Sea, sheds light on salt adaptation in anammox bacteria.</title>
        <authorList>
            <person name="Speth D.R."/>
            <person name="Lagkouvardos I."/>
            <person name="Wang Y."/>
            <person name="Qian P.-Y."/>
            <person name="Dutilh B.E."/>
            <person name="Jetten M.S."/>
        </authorList>
    </citation>
    <scope>NUCLEOTIDE SEQUENCE [LARGE SCALE GENOMIC DNA]</scope>
    <source>
        <strain evidence="13">BSI-1</strain>
    </source>
</reference>
<keyword evidence="11" id="KW-0804">Transcription</keyword>
<dbReference type="Pfam" id="PF01475">
    <property type="entry name" value="FUR"/>
    <property type="match status" value="1"/>
</dbReference>
<dbReference type="GO" id="GO:1900376">
    <property type="term" value="P:regulation of secondary metabolite biosynthetic process"/>
    <property type="evidence" value="ECO:0007669"/>
    <property type="project" value="TreeGrafter"/>
</dbReference>
<evidence type="ECO:0000256" key="4">
    <source>
        <dbReference type="ARBA" id="ARBA00020910"/>
    </source>
</evidence>
<proteinExistence type="inferred from homology"/>
<evidence type="ECO:0000256" key="10">
    <source>
        <dbReference type="ARBA" id="ARBA00023125"/>
    </source>
</evidence>
<keyword evidence="5" id="KW-0963">Cytoplasm</keyword>
<comment type="subcellular location">
    <subcellularLocation>
        <location evidence="1">Cytoplasm</location>
    </subcellularLocation>
</comment>
<dbReference type="Proteomes" id="UP000094056">
    <property type="component" value="Unassembled WGS sequence"/>
</dbReference>
<evidence type="ECO:0000256" key="6">
    <source>
        <dbReference type="ARBA" id="ARBA00022491"/>
    </source>
</evidence>
<accession>A0A1E3X479</accession>
<comment type="subunit">
    <text evidence="3">Homodimer.</text>
</comment>
<keyword evidence="8 12" id="KW-0862">Zinc</keyword>
<dbReference type="Gene3D" id="3.30.1490.190">
    <property type="match status" value="1"/>
</dbReference>
<keyword evidence="6" id="KW-0678">Repressor</keyword>
<evidence type="ECO:0000313" key="13">
    <source>
        <dbReference type="EMBL" id="ODS30352.1"/>
    </source>
</evidence>
<dbReference type="GO" id="GO:0008270">
    <property type="term" value="F:zinc ion binding"/>
    <property type="evidence" value="ECO:0007669"/>
    <property type="project" value="TreeGrafter"/>
</dbReference>
<evidence type="ECO:0000313" key="14">
    <source>
        <dbReference type="Proteomes" id="UP000094056"/>
    </source>
</evidence>
<gene>
    <name evidence="13" type="ORF">SCARUB_04538</name>
</gene>
<dbReference type="InterPro" id="IPR002481">
    <property type="entry name" value="FUR"/>
</dbReference>
<comment type="cofactor">
    <cofactor evidence="12">
        <name>Zn(2+)</name>
        <dbReference type="ChEBI" id="CHEBI:29105"/>
    </cofactor>
    <text evidence="12">Binds 1 zinc ion per subunit.</text>
</comment>
<dbReference type="AlphaFoldDB" id="A0A1E3X479"/>
<dbReference type="Gene3D" id="1.10.10.10">
    <property type="entry name" value="Winged helix-like DNA-binding domain superfamily/Winged helix DNA-binding domain"/>
    <property type="match status" value="1"/>
</dbReference>
<comment type="caution">
    <text evidence="13">The sequence shown here is derived from an EMBL/GenBank/DDBJ whole genome shotgun (WGS) entry which is preliminary data.</text>
</comment>
<evidence type="ECO:0000256" key="2">
    <source>
        <dbReference type="ARBA" id="ARBA00007957"/>
    </source>
</evidence>
<evidence type="ECO:0000256" key="9">
    <source>
        <dbReference type="ARBA" id="ARBA00023015"/>
    </source>
</evidence>
<evidence type="ECO:0000256" key="3">
    <source>
        <dbReference type="ARBA" id="ARBA00011738"/>
    </source>
</evidence>